<dbReference type="SUPFAM" id="SSF51395">
    <property type="entry name" value="FMN-linked oxidoreductases"/>
    <property type="match status" value="1"/>
</dbReference>
<dbReference type="RefSeq" id="WP_310471227.1">
    <property type="nucleotide sequence ID" value="NZ_CP136522.1"/>
</dbReference>
<organism evidence="1 2">
    <name type="scientific">Shewanella youngdeokensis</name>
    <dbReference type="NCBI Taxonomy" id="2999068"/>
    <lineage>
        <taxon>Bacteria</taxon>
        <taxon>Pseudomonadati</taxon>
        <taxon>Pseudomonadota</taxon>
        <taxon>Gammaproteobacteria</taxon>
        <taxon>Alteromonadales</taxon>
        <taxon>Shewanellaceae</taxon>
        <taxon>Shewanella</taxon>
    </lineage>
</organism>
<accession>A0ABZ0JTX5</accession>
<dbReference type="InterPro" id="IPR013785">
    <property type="entry name" value="Aldolase_TIM"/>
</dbReference>
<gene>
    <name evidence="1" type="ORF">RGE70_09515</name>
</gene>
<evidence type="ECO:0000313" key="1">
    <source>
        <dbReference type="EMBL" id="WOT03601.1"/>
    </source>
</evidence>
<dbReference type="EMBL" id="CP136522">
    <property type="protein sequence ID" value="WOT03601.1"/>
    <property type="molecule type" value="Genomic_DNA"/>
</dbReference>
<reference evidence="1 2" key="1">
    <citation type="submission" date="2023-10" db="EMBL/GenBank/DDBJ databases">
        <title>Complete genome sequence of Shewanella sp. DAU334.</title>
        <authorList>
            <person name="Lee Y.-S."/>
            <person name="Jeong H.-R."/>
            <person name="Hwang E.-J."/>
            <person name="Choi Y.-L."/>
            <person name="Kim G.-D."/>
        </authorList>
    </citation>
    <scope>NUCLEOTIDE SEQUENCE [LARGE SCALE GENOMIC DNA]</scope>
    <source>
        <strain evidence="1 2">DAU334</strain>
    </source>
</reference>
<name>A0ABZ0JTX5_9GAMM</name>
<dbReference type="Proteomes" id="UP001529491">
    <property type="component" value="Chromosome"/>
</dbReference>
<evidence type="ECO:0008006" key="3">
    <source>
        <dbReference type="Google" id="ProtNLM"/>
    </source>
</evidence>
<proteinExistence type="predicted"/>
<sequence>MIAKIHGRDYLGIEGNTQEENLYVAKGLVERGLTALDISWNNLVRGSGPSYPDIHYEEDQTYFAKDAKYIGVRIDIPLIVTGGNRSPRVMEAALKENPNLEGFGMART</sequence>
<protein>
    <recommendedName>
        <fullName evidence="3">NADH:flavin oxidoreductase/NADH oxidase N-terminal domain-containing protein</fullName>
    </recommendedName>
</protein>
<keyword evidence="2" id="KW-1185">Reference proteome</keyword>
<evidence type="ECO:0000313" key="2">
    <source>
        <dbReference type="Proteomes" id="UP001529491"/>
    </source>
</evidence>
<dbReference type="Gene3D" id="3.20.20.70">
    <property type="entry name" value="Aldolase class I"/>
    <property type="match status" value="1"/>
</dbReference>